<name>A0AAV3UI81_9EURY</name>
<evidence type="ECO:0000313" key="4">
    <source>
        <dbReference type="Proteomes" id="UP001501729"/>
    </source>
</evidence>
<dbReference type="EMBL" id="BAABKX010000009">
    <property type="protein sequence ID" value="GAA5051546.1"/>
    <property type="molecule type" value="Genomic_DNA"/>
</dbReference>
<dbReference type="InterPro" id="IPR040624">
    <property type="entry name" value="HalOD1"/>
</dbReference>
<accession>A0AAV3UI81</accession>
<dbReference type="Proteomes" id="UP001501729">
    <property type="component" value="Unassembled WGS sequence"/>
</dbReference>
<dbReference type="Pfam" id="PF18545">
    <property type="entry name" value="HalOD1"/>
    <property type="match status" value="1"/>
</dbReference>
<feature type="region of interest" description="Disordered" evidence="1">
    <location>
        <begin position="1"/>
        <end position="27"/>
    </location>
</feature>
<keyword evidence="4" id="KW-1185">Reference proteome</keyword>
<evidence type="ECO:0000259" key="2">
    <source>
        <dbReference type="Pfam" id="PF18545"/>
    </source>
</evidence>
<dbReference type="AlphaFoldDB" id="A0AAV3UI81"/>
<evidence type="ECO:0000256" key="1">
    <source>
        <dbReference type="SAM" id="MobiDB-lite"/>
    </source>
</evidence>
<dbReference type="RefSeq" id="WP_227778302.1">
    <property type="nucleotide sequence ID" value="NZ_BAABKX010000009.1"/>
</dbReference>
<gene>
    <name evidence="3" type="ORF">GCM10025751_26700</name>
</gene>
<dbReference type="GeneID" id="68616597"/>
<evidence type="ECO:0000313" key="3">
    <source>
        <dbReference type="EMBL" id="GAA5051546.1"/>
    </source>
</evidence>
<feature type="domain" description="Halobacterial output" evidence="2">
    <location>
        <begin position="45"/>
        <end position="114"/>
    </location>
</feature>
<reference evidence="3 4" key="1">
    <citation type="journal article" date="2019" name="Int. J. Syst. Evol. Microbiol.">
        <title>The Global Catalogue of Microorganisms (GCM) 10K type strain sequencing project: providing services to taxonomists for standard genome sequencing and annotation.</title>
        <authorList>
            <consortium name="The Broad Institute Genomics Platform"/>
            <consortium name="The Broad Institute Genome Sequencing Center for Infectious Disease"/>
            <person name="Wu L."/>
            <person name="Ma J."/>
        </authorList>
    </citation>
    <scope>NUCLEOTIDE SEQUENCE [LARGE SCALE GENOMIC DNA]</scope>
    <source>
        <strain evidence="3 4">JCM 17504</strain>
    </source>
</reference>
<comment type="caution">
    <text evidence="3">The sequence shown here is derived from an EMBL/GenBank/DDBJ whole genome shotgun (WGS) entry which is preliminary data.</text>
</comment>
<proteinExistence type="predicted"/>
<organism evidence="3 4">
    <name type="scientific">Haladaptatus pallidirubidus</name>
    <dbReference type="NCBI Taxonomy" id="1008152"/>
    <lineage>
        <taxon>Archaea</taxon>
        <taxon>Methanobacteriati</taxon>
        <taxon>Methanobacteriota</taxon>
        <taxon>Stenosarchaea group</taxon>
        <taxon>Halobacteria</taxon>
        <taxon>Halobacteriales</taxon>
        <taxon>Haladaptataceae</taxon>
        <taxon>Haladaptatus</taxon>
    </lineage>
</organism>
<protein>
    <recommendedName>
        <fullName evidence="2">Halobacterial output domain-containing protein</fullName>
    </recommendedName>
</protein>
<sequence>MASESMTTQTTSWFGSTTEQSGPRSPPQYALVASATINLEASNLELVTEVVNALSDVVEPATGQTTLSLYEYVNPDALEDIIGASASKKSDVEVRFTVEDYLVTIRSNNTILIYEPLGAHRGTGENPCPAS</sequence>
<feature type="compositionally biased region" description="Low complexity" evidence="1">
    <location>
        <begin position="7"/>
        <end position="18"/>
    </location>
</feature>